<dbReference type="OrthoDB" id="6363110at2759"/>
<dbReference type="Proteomes" id="UP000324222">
    <property type="component" value="Unassembled WGS sequence"/>
</dbReference>
<keyword evidence="4" id="KW-1185">Reference proteome</keyword>
<feature type="transmembrane region" description="Helical" evidence="2">
    <location>
        <begin position="49"/>
        <end position="65"/>
    </location>
</feature>
<evidence type="ECO:0000256" key="2">
    <source>
        <dbReference type="SAM" id="Phobius"/>
    </source>
</evidence>
<feature type="region of interest" description="Disordered" evidence="1">
    <location>
        <begin position="237"/>
        <end position="278"/>
    </location>
</feature>
<feature type="transmembrane region" description="Helical" evidence="2">
    <location>
        <begin position="15"/>
        <end position="37"/>
    </location>
</feature>
<dbReference type="EMBL" id="VSRR010000235">
    <property type="protein sequence ID" value="MPC12767.1"/>
    <property type="molecule type" value="Genomic_DNA"/>
</dbReference>
<evidence type="ECO:0000256" key="1">
    <source>
        <dbReference type="SAM" id="MobiDB-lite"/>
    </source>
</evidence>
<keyword evidence="2" id="KW-0812">Transmembrane</keyword>
<dbReference type="AlphaFoldDB" id="A0A5B7CSJ6"/>
<dbReference type="PANTHER" id="PTHR13800:SF41">
    <property type="entry name" value="PROTEIN CED-11"/>
    <property type="match status" value="1"/>
</dbReference>
<keyword evidence="2" id="KW-0472">Membrane</keyword>
<dbReference type="GO" id="GO:0030001">
    <property type="term" value="P:metal ion transport"/>
    <property type="evidence" value="ECO:0007669"/>
    <property type="project" value="TreeGrafter"/>
</dbReference>
<dbReference type="PANTHER" id="PTHR13800">
    <property type="entry name" value="TRANSIENT RECEPTOR POTENTIAL CATION CHANNEL, SUBFAMILY M, MEMBER 6"/>
    <property type="match status" value="1"/>
</dbReference>
<feature type="transmembrane region" description="Helical" evidence="2">
    <location>
        <begin position="77"/>
        <end position="101"/>
    </location>
</feature>
<name>A0A5B7CSJ6_PORTR</name>
<dbReference type="InterPro" id="IPR050927">
    <property type="entry name" value="TRPM"/>
</dbReference>
<dbReference type="GO" id="GO:0005261">
    <property type="term" value="F:monoatomic cation channel activity"/>
    <property type="evidence" value="ECO:0007669"/>
    <property type="project" value="TreeGrafter"/>
</dbReference>
<dbReference type="GO" id="GO:0005886">
    <property type="term" value="C:plasma membrane"/>
    <property type="evidence" value="ECO:0007669"/>
    <property type="project" value="TreeGrafter"/>
</dbReference>
<accession>A0A5B7CSJ6</accession>
<feature type="transmembrane region" description="Helical" evidence="2">
    <location>
        <begin position="113"/>
        <end position="133"/>
    </location>
</feature>
<feature type="compositionally biased region" description="Acidic residues" evidence="1">
    <location>
        <begin position="244"/>
        <end position="255"/>
    </location>
</feature>
<gene>
    <name evidence="3" type="primary">Trpm2</name>
    <name evidence="3" type="ORF">E2C01_005476</name>
</gene>
<organism evidence="3 4">
    <name type="scientific">Portunus trituberculatus</name>
    <name type="common">Swimming crab</name>
    <name type="synonym">Neptunus trituberculatus</name>
    <dbReference type="NCBI Taxonomy" id="210409"/>
    <lineage>
        <taxon>Eukaryota</taxon>
        <taxon>Metazoa</taxon>
        <taxon>Ecdysozoa</taxon>
        <taxon>Arthropoda</taxon>
        <taxon>Crustacea</taxon>
        <taxon>Multicrustacea</taxon>
        <taxon>Malacostraca</taxon>
        <taxon>Eumalacostraca</taxon>
        <taxon>Eucarida</taxon>
        <taxon>Decapoda</taxon>
        <taxon>Pleocyemata</taxon>
        <taxon>Brachyura</taxon>
        <taxon>Eubrachyura</taxon>
        <taxon>Portunoidea</taxon>
        <taxon>Portunidae</taxon>
        <taxon>Portuninae</taxon>
        <taxon>Portunus</taxon>
    </lineage>
</organism>
<feature type="compositionally biased region" description="Polar residues" evidence="1">
    <location>
        <begin position="267"/>
        <end position="278"/>
    </location>
</feature>
<proteinExistence type="predicted"/>
<reference evidence="3 4" key="1">
    <citation type="submission" date="2019-05" db="EMBL/GenBank/DDBJ databases">
        <title>Another draft genome of Portunus trituberculatus and its Hox gene families provides insights of decapod evolution.</title>
        <authorList>
            <person name="Jeong J.-H."/>
            <person name="Song I."/>
            <person name="Kim S."/>
            <person name="Choi T."/>
            <person name="Kim D."/>
            <person name="Ryu S."/>
            <person name="Kim W."/>
        </authorList>
    </citation>
    <scope>NUCLEOTIDE SEQUENCE [LARGE SCALE GENOMIC DNA]</scope>
    <source>
        <tissue evidence="3">Muscle</tissue>
    </source>
</reference>
<sequence>MPLGHMYNEVPLVKFIAYLVSHVYMLILMIMTVVMPLRPIWENIGLFPNWYEWLLLLWLSGNLVMELTNPGDIAGLGWIKVFVLVFSGFGVLVHLVGFFYLGNKELLCEMLYIRNNLLAIALLLASVQLLDFLSFHHLFGPWAVIIGKLMVDLGRFLVILMIFVFGFSMYVAAIYNPLRPIYSEFNYTIDGETTGYPPAENLVPLSNMEGPQGVRRIENVIKWSRVVNRYRIMHRKEVQPGESSDGENDMPTDSMEDLHEEALLNGNIESNSSQPANA</sequence>
<feature type="transmembrane region" description="Helical" evidence="2">
    <location>
        <begin position="153"/>
        <end position="175"/>
    </location>
</feature>
<keyword evidence="3" id="KW-0675">Receptor</keyword>
<keyword evidence="2" id="KW-1133">Transmembrane helix</keyword>
<protein>
    <submittedName>
        <fullName evidence="3">Transient receptor potential cation channel subfamily M member 2</fullName>
    </submittedName>
</protein>
<evidence type="ECO:0000313" key="3">
    <source>
        <dbReference type="EMBL" id="MPC12767.1"/>
    </source>
</evidence>
<evidence type="ECO:0000313" key="4">
    <source>
        <dbReference type="Proteomes" id="UP000324222"/>
    </source>
</evidence>
<comment type="caution">
    <text evidence="3">The sequence shown here is derived from an EMBL/GenBank/DDBJ whole genome shotgun (WGS) entry which is preliminary data.</text>
</comment>